<dbReference type="VEuPathDB" id="TriTrypDB:TRSC58_00224"/>
<gene>
    <name evidence="2" type="ORF">TRSC58_00224</name>
</gene>
<comment type="caution">
    <text evidence="2">The sequence shown here is derived from an EMBL/GenBank/DDBJ whole genome shotgun (WGS) entry which is preliminary data.</text>
</comment>
<dbReference type="EMBL" id="AUPL01000224">
    <property type="protein sequence ID" value="ESL12015.1"/>
    <property type="molecule type" value="Genomic_DNA"/>
</dbReference>
<evidence type="ECO:0000256" key="1">
    <source>
        <dbReference type="SAM" id="SignalP"/>
    </source>
</evidence>
<name>A0A061JCC6_TRYRA</name>
<sequence length="424" mass="47693">MWLALFLSLKLDVCLFSGDERVGEAFYSSFSFFYFFFLVLPAFEGERRGKEHQETQKNNNNFSMQGNTFARLLERVASVPHRSITSLPYGEWFSLYVQALKDARREERMPRDKAELYVAQRALDVALLSSVVSQKWTDVVLPSAGGSTAGIAWCRESTEAEWLHPSSAMHRRELVTTSFLVEPLLAGRAIASWTRAVRQGDASFTVVEEGATDGGGAPAPKLTIMIPFTTLFQLRCEAYLRPQSPSLCVGDNKTLQPSLLLQERSARLSTLQSVRHLMELQSGSQRKSRVQFLVWNPVSEFDAIMQISRVRAGLPETLRNLFSLTHVCEREAVRIAYLAHYLNFATKAAPLTLLAPQLQFAKLQQLGITNCSVRSQLTVAVEERHRVCGDSKGGSLHQKAVNRCGKLVRRMSTREDNLRHILIP</sequence>
<evidence type="ECO:0000313" key="3">
    <source>
        <dbReference type="Proteomes" id="UP000031737"/>
    </source>
</evidence>
<dbReference type="OrthoDB" id="272988at2759"/>
<protein>
    <submittedName>
        <fullName evidence="2">Uncharacterized protein</fullName>
    </submittedName>
</protein>
<proteinExistence type="predicted"/>
<evidence type="ECO:0000313" key="2">
    <source>
        <dbReference type="EMBL" id="ESL12015.1"/>
    </source>
</evidence>
<accession>A0A061JCC6</accession>
<feature type="signal peptide" evidence="1">
    <location>
        <begin position="1"/>
        <end position="16"/>
    </location>
</feature>
<dbReference type="Proteomes" id="UP000031737">
    <property type="component" value="Unassembled WGS sequence"/>
</dbReference>
<keyword evidence="1" id="KW-0732">Signal</keyword>
<reference evidence="2 3" key="1">
    <citation type="submission" date="2013-07" db="EMBL/GenBank/DDBJ databases">
        <authorList>
            <person name="Stoco P.H."/>
            <person name="Wagner G."/>
            <person name="Gerber A."/>
            <person name="Zaha A."/>
            <person name="Thompson C."/>
            <person name="Bartholomeu D.C."/>
            <person name="Luckemeyer D.D."/>
            <person name="Bahia D."/>
            <person name="Loreto E."/>
            <person name="Prestes E.B."/>
            <person name="Lima F.M."/>
            <person name="Rodrigues-Luiz G."/>
            <person name="Vallejo G.A."/>
            <person name="Filho J.F."/>
            <person name="Monteiro K.M."/>
            <person name="Tyler K.M."/>
            <person name="de Almeida L.G."/>
            <person name="Ortiz M.F."/>
            <person name="Siervo M.A."/>
            <person name="de Moraes M.H."/>
            <person name="Cunha O.L."/>
            <person name="Mendonca-Neto R."/>
            <person name="Silva R."/>
            <person name="Teixeira S.M."/>
            <person name="Murta S.M."/>
            <person name="Sincero T.C."/>
            <person name="Mendes T.A."/>
            <person name="Urmenyi T.P."/>
            <person name="Silva V.G."/>
            <person name="da Rocha W.D."/>
            <person name="Andersson B."/>
            <person name="Romanha A.J."/>
            <person name="Steindel M."/>
            <person name="de Vasconcelos A.T."/>
            <person name="Grisard E.C."/>
        </authorList>
    </citation>
    <scope>NUCLEOTIDE SEQUENCE [LARGE SCALE GENOMIC DNA]</scope>
    <source>
        <strain evidence="2 3">SC58</strain>
    </source>
</reference>
<dbReference type="AlphaFoldDB" id="A0A061JCC6"/>
<keyword evidence="3" id="KW-1185">Reference proteome</keyword>
<organism evidence="2 3">
    <name type="scientific">Trypanosoma rangeli SC58</name>
    <dbReference type="NCBI Taxonomy" id="429131"/>
    <lineage>
        <taxon>Eukaryota</taxon>
        <taxon>Discoba</taxon>
        <taxon>Euglenozoa</taxon>
        <taxon>Kinetoplastea</taxon>
        <taxon>Metakinetoplastina</taxon>
        <taxon>Trypanosomatida</taxon>
        <taxon>Trypanosomatidae</taxon>
        <taxon>Trypanosoma</taxon>
        <taxon>Herpetosoma</taxon>
    </lineage>
</organism>
<feature type="chain" id="PRO_5001605415" evidence="1">
    <location>
        <begin position="17"/>
        <end position="424"/>
    </location>
</feature>